<dbReference type="InterPro" id="IPR043129">
    <property type="entry name" value="ATPase_NBD"/>
</dbReference>
<name>A0A1Z4BPZ9_9FLAO</name>
<feature type="domain" description="Ppx/GppA phosphatase N-terminal" evidence="1">
    <location>
        <begin position="42"/>
        <end position="289"/>
    </location>
</feature>
<dbReference type="InterPro" id="IPR003695">
    <property type="entry name" value="Ppx_GppA_N"/>
</dbReference>
<organism evidence="2 3">
    <name type="scientific">Capnocytophaga endodontalis</name>
    <dbReference type="NCBI Taxonomy" id="2708117"/>
    <lineage>
        <taxon>Bacteria</taxon>
        <taxon>Pseudomonadati</taxon>
        <taxon>Bacteroidota</taxon>
        <taxon>Flavobacteriia</taxon>
        <taxon>Flavobacteriales</taxon>
        <taxon>Flavobacteriaceae</taxon>
        <taxon>Capnocytophaga</taxon>
    </lineage>
</organism>
<protein>
    <submittedName>
        <fullName evidence="2">Exopolyphosphatase</fullName>
    </submittedName>
</protein>
<evidence type="ECO:0000259" key="1">
    <source>
        <dbReference type="Pfam" id="PF02541"/>
    </source>
</evidence>
<dbReference type="EMBL" id="CP022022">
    <property type="protein sequence ID" value="ASF43313.1"/>
    <property type="molecule type" value="Genomic_DNA"/>
</dbReference>
<proteinExistence type="predicted"/>
<dbReference type="PANTHER" id="PTHR30005">
    <property type="entry name" value="EXOPOLYPHOSPHATASE"/>
    <property type="match status" value="1"/>
</dbReference>
<keyword evidence="3" id="KW-1185">Reference proteome</keyword>
<gene>
    <name evidence="2" type="ORF">CBG49_09610</name>
</gene>
<dbReference type="Gene3D" id="3.30.420.150">
    <property type="entry name" value="Exopolyphosphatase. Domain 2"/>
    <property type="match status" value="1"/>
</dbReference>
<dbReference type="AlphaFoldDB" id="A0A1Z4BPZ9"/>
<dbReference type="SUPFAM" id="SSF53067">
    <property type="entry name" value="Actin-like ATPase domain"/>
    <property type="match status" value="2"/>
</dbReference>
<dbReference type="InterPro" id="IPR050273">
    <property type="entry name" value="GppA/Ppx_hydrolase"/>
</dbReference>
<evidence type="ECO:0000313" key="3">
    <source>
        <dbReference type="Proteomes" id="UP000197007"/>
    </source>
</evidence>
<dbReference type="Proteomes" id="UP000197007">
    <property type="component" value="Chromosome"/>
</dbReference>
<dbReference type="CDD" id="cd24006">
    <property type="entry name" value="ASKHA_NBD_PPX_GppA"/>
    <property type="match status" value="1"/>
</dbReference>
<dbReference type="Pfam" id="PF02541">
    <property type="entry name" value="Ppx-GppA"/>
    <property type="match status" value="1"/>
</dbReference>
<accession>A0A1Z4BPZ9</accession>
<dbReference type="Gene3D" id="3.30.420.40">
    <property type="match status" value="1"/>
</dbReference>
<evidence type="ECO:0000313" key="2">
    <source>
        <dbReference type="EMBL" id="ASF43313.1"/>
    </source>
</evidence>
<sequence length="299" mass="33310">MNIKKLGAIDIGSNGVRLLISNVLEEPNEAPKFTKASLVRVPIRLGADVFLDGLISPENTDRLADAMQAFSLLMKINQVENYRACATSAMRESTNGQQVADEVYKRTGVRIEIIDGAEEASIIASTDISSLIQKDKDYLYIDVGGGSTEFTVFSKGKVKKSRSFPIGTVRLLDNKVSDKTWEDVEKWIKKHTKDCEHIEAIGSGGNINKIHKNSNSKEGEPLSYQYLTDYHNYVSGFSYEERIRLLGFNPDRADVILYALTVFTNAMKWSGAEIVHVPRIGLADGIVRTIYNKENNVIK</sequence>
<dbReference type="KEGG" id="capn:CBG49_09610"/>
<dbReference type="PANTHER" id="PTHR30005:SF0">
    <property type="entry name" value="RETROGRADE REGULATION PROTEIN 2"/>
    <property type="match status" value="1"/>
</dbReference>
<dbReference type="GO" id="GO:0016462">
    <property type="term" value="F:pyrophosphatase activity"/>
    <property type="evidence" value="ECO:0007669"/>
    <property type="project" value="TreeGrafter"/>
</dbReference>
<reference evidence="3" key="1">
    <citation type="submission" date="2017-06" db="EMBL/GenBank/DDBJ databases">
        <title>Complete genome sequence of Capnocytophaga sp. KCOM 1579 (=ChDC OS43) isolated from a human refractory periapical abscess lesion.</title>
        <authorList>
            <person name="Kook J.-K."/>
            <person name="Park S.-N."/>
            <person name="Lim Y.K."/>
            <person name="Roh H."/>
        </authorList>
    </citation>
    <scope>NUCLEOTIDE SEQUENCE [LARGE SCALE GENOMIC DNA]</scope>
    <source>
        <strain evidence="3">ChDC OS43</strain>
    </source>
</reference>
<dbReference type="RefSeq" id="WP_009751082.1">
    <property type="nucleotide sequence ID" value="NZ_CP022022.1"/>
</dbReference>